<feature type="transmembrane region" description="Helical" evidence="2">
    <location>
        <begin position="12"/>
        <end position="30"/>
    </location>
</feature>
<keyword evidence="2" id="KW-0812">Transmembrane</keyword>
<evidence type="ECO:0000256" key="2">
    <source>
        <dbReference type="SAM" id="Phobius"/>
    </source>
</evidence>
<evidence type="ECO:0000313" key="3">
    <source>
        <dbReference type="EMBL" id="QHT23784.1"/>
    </source>
</evidence>
<keyword evidence="2" id="KW-0472">Membrane</keyword>
<feature type="region of interest" description="Disordered" evidence="1">
    <location>
        <begin position="50"/>
        <end position="70"/>
    </location>
</feature>
<sequence>MDISIGGYKLSLSTLLLIVLVMFILTGHTICGCCDVQGFDGFKEGFVEGNTKPRNAKGAQGTGKPGNGHR</sequence>
<proteinExistence type="predicted"/>
<name>A0A6C0E409_9ZZZZ</name>
<dbReference type="AlphaFoldDB" id="A0A6C0E409"/>
<accession>A0A6C0E409</accession>
<keyword evidence="2" id="KW-1133">Transmembrane helix</keyword>
<feature type="compositionally biased region" description="Gly residues" evidence="1">
    <location>
        <begin position="60"/>
        <end position="70"/>
    </location>
</feature>
<organism evidence="3">
    <name type="scientific">viral metagenome</name>
    <dbReference type="NCBI Taxonomy" id="1070528"/>
    <lineage>
        <taxon>unclassified sequences</taxon>
        <taxon>metagenomes</taxon>
        <taxon>organismal metagenomes</taxon>
    </lineage>
</organism>
<reference evidence="3" key="1">
    <citation type="journal article" date="2020" name="Nature">
        <title>Giant virus diversity and host interactions through global metagenomics.</title>
        <authorList>
            <person name="Schulz F."/>
            <person name="Roux S."/>
            <person name="Paez-Espino D."/>
            <person name="Jungbluth S."/>
            <person name="Walsh D.A."/>
            <person name="Denef V.J."/>
            <person name="McMahon K.D."/>
            <person name="Konstantinidis K.T."/>
            <person name="Eloe-Fadrosh E.A."/>
            <person name="Kyrpides N.C."/>
            <person name="Woyke T."/>
        </authorList>
    </citation>
    <scope>NUCLEOTIDE SEQUENCE</scope>
    <source>
        <strain evidence="3">GVMAG-M-3300023179-132</strain>
    </source>
</reference>
<dbReference type="EMBL" id="MN739735">
    <property type="protein sequence ID" value="QHT23784.1"/>
    <property type="molecule type" value="Genomic_DNA"/>
</dbReference>
<protein>
    <submittedName>
        <fullName evidence="3">Uncharacterized protein</fullName>
    </submittedName>
</protein>
<evidence type="ECO:0000256" key="1">
    <source>
        <dbReference type="SAM" id="MobiDB-lite"/>
    </source>
</evidence>